<sequence>MKRLCQYSSSSSSDTHSDSEENIKEPKEKRRFNFFALNDDDDDEGNKSEGGKKGEGETSSAADTTNLWYKCPQKTVSDFVVNHDGSSISLPSVDFWESISEEEIANPGKLKEHFLQNVTDSKTLITPFNEEEEVTAPEQGTSVSSKVLVPGLKESSCVKAYTSKKQILHNNESHGTTSESLPGINSMQTKRKIYFVHGKIGPYQSKAFPGPNQIAKKKETTIQAHVGSINRIRWCVAQYSHLLLSVADDSLVKIWNIWSLLEPCVQTFTHHSSCVKDAEWSRCGRHVLTCGYDRKAVVTDVETGSALQILSHHEMVSCARYHPVNANLVLTGTKNVIYSWDLRTAQEPVRQYNYKDSLGTIQDIVFSRDGETFFSCCDIISQDSADRNIMAWHCQTGVVLSNQIYHEKYICARLCQHPRENTFLAQSQGGYIALFSAKSPFKMDKSKRFEKHKLLGYKIGFDISFDGRYVSSGSSDGKVYTYHFYNGLMMQCLETGFSVTIDVAYHPVLPSTLACCSLDGEIQIWH</sequence>
<reference evidence="5" key="1">
    <citation type="submission" date="2015-07" db="EMBL/GenBank/DDBJ databases">
        <title>MeaNS - Measles Nucleotide Surveillance Program.</title>
        <authorList>
            <person name="Tran T."/>
            <person name="Druce J."/>
        </authorList>
    </citation>
    <scope>NUCLEOTIDE SEQUENCE</scope>
    <source>
        <strain evidence="5">UCB-OBI-ISO-001</strain>
        <tissue evidence="5">Gonad</tissue>
    </source>
</reference>
<dbReference type="InterPro" id="IPR036322">
    <property type="entry name" value="WD40_repeat_dom_sf"/>
</dbReference>
<dbReference type="SUPFAM" id="SSF50978">
    <property type="entry name" value="WD40 repeat-like"/>
    <property type="match status" value="1"/>
</dbReference>
<feature type="compositionally biased region" description="Basic and acidic residues" evidence="4">
    <location>
        <begin position="15"/>
        <end position="28"/>
    </location>
</feature>
<dbReference type="STRING" id="37653.A0A0L8FK36"/>
<dbReference type="InterPro" id="IPR019775">
    <property type="entry name" value="WD40_repeat_CS"/>
</dbReference>
<dbReference type="OrthoDB" id="256303at2759"/>
<dbReference type="Gene3D" id="2.130.10.10">
    <property type="entry name" value="YVTN repeat-like/Quinoprotein amine dehydrogenase"/>
    <property type="match status" value="1"/>
</dbReference>
<dbReference type="SMART" id="SM00320">
    <property type="entry name" value="WD40"/>
    <property type="match status" value="5"/>
</dbReference>
<dbReference type="InterPro" id="IPR001680">
    <property type="entry name" value="WD40_rpt"/>
</dbReference>
<dbReference type="EMBL" id="KQ429984">
    <property type="protein sequence ID" value="KOF64841.1"/>
    <property type="molecule type" value="Genomic_DNA"/>
</dbReference>
<evidence type="ECO:0000313" key="5">
    <source>
        <dbReference type="EMBL" id="KOF64841.1"/>
    </source>
</evidence>
<feature type="compositionally biased region" description="Basic and acidic residues" evidence="4">
    <location>
        <begin position="45"/>
        <end position="56"/>
    </location>
</feature>
<accession>A0A0L8FK36</accession>
<dbReference type="InterPro" id="IPR015943">
    <property type="entry name" value="WD40/YVTN_repeat-like_dom_sf"/>
</dbReference>
<evidence type="ECO:0000256" key="1">
    <source>
        <dbReference type="ARBA" id="ARBA00022574"/>
    </source>
</evidence>
<feature type="repeat" description="WD" evidence="3">
    <location>
        <begin position="222"/>
        <end position="257"/>
    </location>
</feature>
<evidence type="ECO:0000256" key="2">
    <source>
        <dbReference type="ARBA" id="ARBA00022737"/>
    </source>
</evidence>
<organism evidence="5">
    <name type="scientific">Octopus bimaculoides</name>
    <name type="common">California two-spotted octopus</name>
    <dbReference type="NCBI Taxonomy" id="37653"/>
    <lineage>
        <taxon>Eukaryota</taxon>
        <taxon>Metazoa</taxon>
        <taxon>Spiralia</taxon>
        <taxon>Lophotrochozoa</taxon>
        <taxon>Mollusca</taxon>
        <taxon>Cephalopoda</taxon>
        <taxon>Coleoidea</taxon>
        <taxon>Octopodiformes</taxon>
        <taxon>Octopoda</taxon>
        <taxon>Incirrata</taxon>
        <taxon>Octopodidae</taxon>
        <taxon>Octopus</taxon>
    </lineage>
</organism>
<dbReference type="PANTHER" id="PTHR44566:SF1">
    <property type="entry name" value="WD REPEAT-CONTAINING PROTEIN 25"/>
    <property type="match status" value="1"/>
</dbReference>
<dbReference type="PROSITE" id="PS00678">
    <property type="entry name" value="WD_REPEATS_1"/>
    <property type="match status" value="1"/>
</dbReference>
<evidence type="ECO:0000256" key="4">
    <source>
        <dbReference type="SAM" id="MobiDB-lite"/>
    </source>
</evidence>
<keyword evidence="2" id="KW-0677">Repeat</keyword>
<dbReference type="PANTHER" id="PTHR44566">
    <property type="entry name" value="TRANSDUCIN/WD40 REPEAT-LIKE SUPERFAMILY PROTEIN"/>
    <property type="match status" value="1"/>
</dbReference>
<name>A0A0L8FK36_OCTBM</name>
<proteinExistence type="predicted"/>
<feature type="region of interest" description="Disordered" evidence="4">
    <location>
        <begin position="1"/>
        <end position="61"/>
    </location>
</feature>
<dbReference type="PROSITE" id="PS50082">
    <property type="entry name" value="WD_REPEATS_2"/>
    <property type="match status" value="1"/>
</dbReference>
<dbReference type="InterPro" id="IPR053053">
    <property type="entry name" value="WD_repeat_protein"/>
</dbReference>
<gene>
    <name evidence="5" type="ORF">OCBIM_22016729mg</name>
</gene>
<evidence type="ECO:0000256" key="3">
    <source>
        <dbReference type="PROSITE-ProRule" id="PRU00221"/>
    </source>
</evidence>
<protein>
    <submittedName>
        <fullName evidence="5">Uncharacterized protein</fullName>
    </submittedName>
</protein>
<keyword evidence="1 3" id="KW-0853">WD repeat</keyword>
<dbReference type="OMA" id="WDYETTA"/>
<dbReference type="Pfam" id="PF00400">
    <property type="entry name" value="WD40"/>
    <property type="match status" value="2"/>
</dbReference>
<dbReference type="KEGG" id="obi:106882832"/>
<dbReference type="AlphaFoldDB" id="A0A0L8FK36"/>